<keyword evidence="2" id="KW-0539">Nucleus</keyword>
<reference evidence="5 6" key="1">
    <citation type="journal article" date="2024" name="IMA Fungus">
        <title>IMA Genome - F19 : A genome assembly and annotation guide to empower mycologists, including annotated draft genome sequences of Ceratocystis pirilliformis, Diaporthe australafricana, Fusarium ophioides, Paecilomyces lecythidis, and Sporothrix stenoceras.</title>
        <authorList>
            <person name="Aylward J."/>
            <person name="Wilson A.M."/>
            <person name="Visagie C.M."/>
            <person name="Spraker J."/>
            <person name="Barnes I."/>
            <person name="Buitendag C."/>
            <person name="Ceriani C."/>
            <person name="Del Mar Angel L."/>
            <person name="du Plessis D."/>
            <person name="Fuchs T."/>
            <person name="Gasser K."/>
            <person name="Kramer D."/>
            <person name="Li W."/>
            <person name="Munsamy K."/>
            <person name="Piso A."/>
            <person name="Price J.L."/>
            <person name="Sonnekus B."/>
            <person name="Thomas C."/>
            <person name="van der Nest A."/>
            <person name="van Dijk A."/>
            <person name="van Heerden A."/>
            <person name="van Vuuren N."/>
            <person name="Yilmaz N."/>
            <person name="Duong T.A."/>
            <person name="van der Merwe N.A."/>
            <person name="Wingfield M.J."/>
            <person name="Wingfield B.D."/>
        </authorList>
    </citation>
    <scope>NUCLEOTIDE SEQUENCE [LARGE SCALE GENOMIC DNA]</scope>
    <source>
        <strain evidence="5 6">CMW 18167</strain>
    </source>
</reference>
<feature type="compositionally biased region" description="Polar residues" evidence="3">
    <location>
        <begin position="324"/>
        <end position="335"/>
    </location>
</feature>
<evidence type="ECO:0000256" key="3">
    <source>
        <dbReference type="SAM" id="MobiDB-lite"/>
    </source>
</evidence>
<dbReference type="PANTHER" id="PTHR48112">
    <property type="entry name" value="HIGH MOBILITY GROUP PROTEIN DSP1"/>
    <property type="match status" value="1"/>
</dbReference>
<feature type="region of interest" description="Disordered" evidence="3">
    <location>
        <begin position="69"/>
        <end position="126"/>
    </location>
</feature>
<feature type="DNA-binding region" description="HMG box" evidence="2">
    <location>
        <begin position="251"/>
        <end position="317"/>
    </location>
</feature>
<proteinExistence type="predicted"/>
<dbReference type="InterPro" id="IPR036910">
    <property type="entry name" value="HMG_box_dom_sf"/>
</dbReference>
<dbReference type="PROSITE" id="PS50118">
    <property type="entry name" value="HMG_BOX_2"/>
    <property type="match status" value="1"/>
</dbReference>
<feature type="compositionally biased region" description="Low complexity" evidence="3">
    <location>
        <begin position="81"/>
        <end position="90"/>
    </location>
</feature>
<dbReference type="PANTHER" id="PTHR48112:SF22">
    <property type="entry name" value="MITOCHONDRIAL TRANSCRIPTION FACTOR A, ISOFORM B"/>
    <property type="match status" value="1"/>
</dbReference>
<evidence type="ECO:0000256" key="2">
    <source>
        <dbReference type="PROSITE-ProRule" id="PRU00267"/>
    </source>
</evidence>
<dbReference type="Gene3D" id="1.10.30.10">
    <property type="entry name" value="High mobility group box domain"/>
    <property type="match status" value="2"/>
</dbReference>
<dbReference type="CDD" id="cd00084">
    <property type="entry name" value="HMG-box_SF"/>
    <property type="match status" value="1"/>
</dbReference>
<dbReference type="Pfam" id="PF00505">
    <property type="entry name" value="HMG_box"/>
    <property type="match status" value="1"/>
</dbReference>
<keyword evidence="6" id="KW-1185">Reference proteome</keyword>
<feature type="region of interest" description="Disordered" evidence="3">
    <location>
        <begin position="313"/>
        <end position="335"/>
    </location>
</feature>
<feature type="compositionally biased region" description="Basic residues" evidence="3">
    <location>
        <begin position="91"/>
        <end position="107"/>
    </location>
</feature>
<organism evidence="5 6">
    <name type="scientific">Paecilomyces lecythidis</name>
    <dbReference type="NCBI Taxonomy" id="3004212"/>
    <lineage>
        <taxon>Eukaryota</taxon>
        <taxon>Fungi</taxon>
        <taxon>Dikarya</taxon>
        <taxon>Ascomycota</taxon>
        <taxon>Pezizomycotina</taxon>
        <taxon>Eurotiomycetes</taxon>
        <taxon>Eurotiomycetidae</taxon>
        <taxon>Eurotiales</taxon>
        <taxon>Thermoascaceae</taxon>
        <taxon>Paecilomyces</taxon>
    </lineage>
</organism>
<comment type="caution">
    <text evidence="5">The sequence shown here is derived from an EMBL/GenBank/DDBJ whole genome shotgun (WGS) entry which is preliminary data.</text>
</comment>
<feature type="compositionally biased region" description="Basic and acidic residues" evidence="3">
    <location>
        <begin position="108"/>
        <end position="121"/>
    </location>
</feature>
<evidence type="ECO:0000313" key="6">
    <source>
        <dbReference type="Proteomes" id="UP001583193"/>
    </source>
</evidence>
<name>A0ABR3XGE5_9EURO</name>
<protein>
    <recommendedName>
        <fullName evidence="4">HMG box domain-containing protein</fullName>
    </recommendedName>
</protein>
<dbReference type="SUPFAM" id="SSF47095">
    <property type="entry name" value="HMG-box"/>
    <property type="match status" value="2"/>
</dbReference>
<keyword evidence="1 2" id="KW-0238">DNA-binding</keyword>
<dbReference type="InterPro" id="IPR009071">
    <property type="entry name" value="HMG_box_dom"/>
</dbReference>
<evidence type="ECO:0000256" key="1">
    <source>
        <dbReference type="ARBA" id="ARBA00023125"/>
    </source>
</evidence>
<dbReference type="SMART" id="SM00398">
    <property type="entry name" value="HMG"/>
    <property type="match status" value="1"/>
</dbReference>
<accession>A0ABR3XGE5</accession>
<dbReference type="EMBL" id="JAVDPF010000018">
    <property type="protein sequence ID" value="KAL1875016.1"/>
    <property type="molecule type" value="Genomic_DNA"/>
</dbReference>
<evidence type="ECO:0000259" key="4">
    <source>
        <dbReference type="PROSITE" id="PS50118"/>
    </source>
</evidence>
<gene>
    <name evidence="5" type="ORF">Plec18167_005684</name>
</gene>
<dbReference type="Proteomes" id="UP001583193">
    <property type="component" value="Unassembled WGS sequence"/>
</dbReference>
<evidence type="ECO:0000313" key="5">
    <source>
        <dbReference type="EMBL" id="KAL1875016.1"/>
    </source>
</evidence>
<dbReference type="InterPro" id="IPR050342">
    <property type="entry name" value="HMGB"/>
</dbReference>
<sequence>MPFMLARRGRCIVRQFRLRETLPLSTRVSLGPRHIRRVSLAANGLPSKRAVPTGPVRSILSQIQANSYATAGRPKAHTGRAKASTGSSGSKKAKSGSKKTGKKATSSKKKELTPEEKEAKKEAKKAKALREEIKQLKVTALQPPKKLPQAAFTAAFQEKIAATPKEEGKSQVQHFKEVTDEIKELPSYELERYAQVAEANKAENAAAYDAWLKSHTPLQIKEANAARRRLNQLLGDTKSRKYRQISDDRLVKRAASPYALFLKERYESGDFRHMSVQEAGSRAGEEWKGLTESEKQKFYQLYKEDSERYRREYREIYGEEPPSSGKNTSGSEESA</sequence>
<feature type="domain" description="HMG box" evidence="4">
    <location>
        <begin position="251"/>
        <end position="317"/>
    </location>
</feature>